<gene>
    <name evidence="1" type="ORF">VNE69_06220</name>
</gene>
<keyword evidence="2" id="KW-1185">Reference proteome</keyword>
<evidence type="ECO:0000313" key="2">
    <source>
        <dbReference type="Proteomes" id="UP001334084"/>
    </source>
</evidence>
<reference evidence="1" key="1">
    <citation type="journal article" date="2024" name="BMC Genomics">
        <title>Functional annotation of a divergent genome using sequence and structure-based similarity.</title>
        <authorList>
            <person name="Svedberg D."/>
            <person name="Winiger R.R."/>
            <person name="Berg A."/>
            <person name="Sharma H."/>
            <person name="Tellgren-Roth C."/>
            <person name="Debrunner-Vossbrinck B.A."/>
            <person name="Vossbrinck C.R."/>
            <person name="Barandun J."/>
        </authorList>
    </citation>
    <scope>NUCLEOTIDE SEQUENCE</scope>
    <source>
        <strain evidence="1">Illinois isolate</strain>
    </source>
</reference>
<proteinExistence type="predicted"/>
<dbReference type="Proteomes" id="UP001334084">
    <property type="component" value="Chromosome 6"/>
</dbReference>
<dbReference type="GeneID" id="90541717"/>
<evidence type="ECO:0000313" key="1">
    <source>
        <dbReference type="EMBL" id="WUR03907.1"/>
    </source>
</evidence>
<sequence length="346" mass="41157">MFLVLALFKCSKNSSSNNITEETQTSEITNQVKIIENNEILEEENDVLYYNNDFTKEEHVQQLVKYLQDIPSIGQNNFIFKTYNEMVEENLESIEEYINTVEHSEQDKSLCRISNESIQKNHIESENMFEATSNQTYSKNYEENIHDNIQQIFSDEIYENISKDICYNSLIEMKVIVIKHDYNFIKAEHKIDENIQYIRATLHKFRKITIRRILAIKQVIDSLGFNDDKIVIDLLDLIIKITKFMIFKGKKYELETDSLIINHYCSLESWKIDTVCNTFNIPELFQLIYDFFNNKSQSEENGIIQILDEVNALKKNFLDFYEKKYKLYDRMKKLHELIAIIQKTNE</sequence>
<organism evidence="1 2">
    <name type="scientific">Vairimorpha necatrix</name>
    <dbReference type="NCBI Taxonomy" id="6039"/>
    <lineage>
        <taxon>Eukaryota</taxon>
        <taxon>Fungi</taxon>
        <taxon>Fungi incertae sedis</taxon>
        <taxon>Microsporidia</taxon>
        <taxon>Nosematidae</taxon>
        <taxon>Vairimorpha</taxon>
    </lineage>
</organism>
<dbReference type="AlphaFoldDB" id="A0AAX4JD72"/>
<name>A0AAX4JD72_9MICR</name>
<dbReference type="KEGG" id="vnx:VNE69_06220"/>
<dbReference type="RefSeq" id="XP_065330052.1">
    <property type="nucleotide sequence ID" value="XM_065473980.1"/>
</dbReference>
<protein>
    <submittedName>
        <fullName evidence="1">Uncharacterized protein</fullName>
    </submittedName>
</protein>
<dbReference type="EMBL" id="CP142731">
    <property type="protein sequence ID" value="WUR03907.1"/>
    <property type="molecule type" value="Genomic_DNA"/>
</dbReference>
<accession>A0AAX4JD72</accession>